<dbReference type="AlphaFoldDB" id="A0A0M6YM30"/>
<keyword evidence="3" id="KW-1185">Reference proteome</keyword>
<evidence type="ECO:0000256" key="1">
    <source>
        <dbReference type="SAM" id="Phobius"/>
    </source>
</evidence>
<organism evidence="2 3">
    <name type="scientific">Jannaschia donghaensis</name>
    <dbReference type="NCBI Taxonomy" id="420998"/>
    <lineage>
        <taxon>Bacteria</taxon>
        <taxon>Pseudomonadati</taxon>
        <taxon>Pseudomonadota</taxon>
        <taxon>Alphaproteobacteria</taxon>
        <taxon>Rhodobacterales</taxon>
        <taxon>Roseobacteraceae</taxon>
        <taxon>Jannaschia</taxon>
    </lineage>
</organism>
<evidence type="ECO:0000313" key="2">
    <source>
        <dbReference type="EMBL" id="CTQ51421.1"/>
    </source>
</evidence>
<accession>A0A0M6YM30</accession>
<dbReference type="EMBL" id="CXSU01000012">
    <property type="protein sequence ID" value="CTQ51421.1"/>
    <property type="molecule type" value="Genomic_DNA"/>
</dbReference>
<protein>
    <submittedName>
        <fullName evidence="2">Uncharacterized protein</fullName>
    </submittedName>
</protein>
<evidence type="ECO:0000313" key="3">
    <source>
        <dbReference type="Proteomes" id="UP000049222"/>
    </source>
</evidence>
<dbReference type="Proteomes" id="UP000049222">
    <property type="component" value="Unassembled WGS sequence"/>
</dbReference>
<name>A0A0M6YM30_9RHOB</name>
<dbReference type="STRING" id="420998.JDO7802_03460"/>
<keyword evidence="1" id="KW-0812">Transmembrane</keyword>
<keyword evidence="1" id="KW-0472">Membrane</keyword>
<gene>
    <name evidence="2" type="ORF">JDO7802_03460</name>
</gene>
<proteinExistence type="predicted"/>
<sequence length="54" mass="5742">MLSIFRPLRRRSSFLYALLGAGVLAAIALILDGLFGGTGSEIPAWRRAIVVAAL</sequence>
<reference evidence="2 3" key="1">
    <citation type="submission" date="2015-07" db="EMBL/GenBank/DDBJ databases">
        <authorList>
            <person name="Noorani M."/>
        </authorList>
    </citation>
    <scope>NUCLEOTIDE SEQUENCE [LARGE SCALE GENOMIC DNA]</scope>
    <source>
        <strain evidence="2 3">CECT 7802</strain>
    </source>
</reference>
<keyword evidence="1" id="KW-1133">Transmembrane helix</keyword>
<dbReference type="RefSeq" id="WP_187298171.1">
    <property type="nucleotide sequence ID" value="NZ_CXSU01000012.1"/>
</dbReference>
<feature type="transmembrane region" description="Helical" evidence="1">
    <location>
        <begin position="12"/>
        <end position="31"/>
    </location>
</feature>